<dbReference type="GO" id="GO:0032259">
    <property type="term" value="P:methylation"/>
    <property type="evidence" value="ECO:0007669"/>
    <property type="project" value="UniProtKB-KW"/>
</dbReference>
<dbReference type="Proteomes" id="UP001497516">
    <property type="component" value="Chromosome 9"/>
</dbReference>
<proteinExistence type="inferred from homology"/>
<dbReference type="PANTHER" id="PTHR10509">
    <property type="entry name" value="O-METHYLTRANSFERASE-RELATED"/>
    <property type="match status" value="1"/>
</dbReference>
<evidence type="ECO:0000256" key="4">
    <source>
        <dbReference type="ARBA" id="ARBA00022691"/>
    </source>
</evidence>
<accession>A0AAV2GTU3</accession>
<dbReference type="AlphaFoldDB" id="A0AAV2GTU3"/>
<protein>
    <recommendedName>
        <fullName evidence="8">Caffeoyl-CoA O-methyltransferase</fullName>
    </recommendedName>
</protein>
<evidence type="ECO:0000256" key="5">
    <source>
        <dbReference type="ARBA" id="ARBA00023453"/>
    </source>
</evidence>
<evidence type="ECO:0000256" key="1">
    <source>
        <dbReference type="ARBA" id="ARBA00002334"/>
    </source>
</evidence>
<dbReference type="PANTHER" id="PTHR10509:SF82">
    <property type="entry name" value="CAFFEOYL-COA O-METHYLTRANSFERASE-LIKE"/>
    <property type="match status" value="1"/>
</dbReference>
<evidence type="ECO:0008006" key="8">
    <source>
        <dbReference type="Google" id="ProtNLM"/>
    </source>
</evidence>
<keyword evidence="4" id="KW-0949">S-adenosyl-L-methionine</keyword>
<dbReference type="PROSITE" id="PS51682">
    <property type="entry name" value="SAM_OMT_I"/>
    <property type="match status" value="1"/>
</dbReference>
<keyword evidence="7" id="KW-1185">Reference proteome</keyword>
<evidence type="ECO:0000313" key="7">
    <source>
        <dbReference type="Proteomes" id="UP001497516"/>
    </source>
</evidence>
<gene>
    <name evidence="6" type="ORF">LTRI10_LOCUS53387</name>
</gene>
<dbReference type="InterPro" id="IPR050362">
    <property type="entry name" value="Cation-dep_OMT"/>
</dbReference>
<keyword evidence="2" id="KW-0489">Methyltransferase</keyword>
<evidence type="ECO:0000256" key="3">
    <source>
        <dbReference type="ARBA" id="ARBA00022679"/>
    </source>
</evidence>
<dbReference type="Gene3D" id="3.40.50.150">
    <property type="entry name" value="Vaccinia Virus protein VP39"/>
    <property type="match status" value="1"/>
</dbReference>
<sequence length="239" mass="26290">MEMPEVIVPNPHLLQSDHLLKYILETSVHPREPQILKELRDTTVAVDTRSPIALDPHSGQLVGMLLKMLNPKRTLEIGVYTGYSLLATALSTPPDAKITAIDPKAEWYGVGLPFIKKAGVEHKIDFIHSIALPVLDDLLLLQGGNEGSFDFAFVDADKNNYGNYHERLMKLVKIGGVIVYDNVLWGGTVASPDGDGVPDHMKEIMAMAIEFNRRIAGDDRVEICVAPVGDGLTICRRIS</sequence>
<keyword evidence="3" id="KW-0808">Transferase</keyword>
<dbReference type="Pfam" id="PF01596">
    <property type="entry name" value="Methyltransf_3"/>
    <property type="match status" value="1"/>
</dbReference>
<reference evidence="6 7" key="1">
    <citation type="submission" date="2024-04" db="EMBL/GenBank/DDBJ databases">
        <authorList>
            <person name="Fracassetti M."/>
        </authorList>
    </citation>
    <scope>NUCLEOTIDE SEQUENCE [LARGE SCALE GENOMIC DNA]</scope>
</reference>
<comment type="function">
    <text evidence="1">Methylates caffeoyl-CoA to feruloyl-CoA and 5-hydroxyferuloyl-CoA to sinapoyl-CoA. Plays a role in the synthesis of feruloylated polysaccharides. Involved in the reinforcement of the plant cell wall. Also involved in the responding to wounding or pathogen challenge by the increased formation of cell wall-bound ferulic acid polymers.</text>
</comment>
<dbReference type="InterPro" id="IPR029063">
    <property type="entry name" value="SAM-dependent_MTases_sf"/>
</dbReference>
<name>A0AAV2GTU3_9ROSI</name>
<dbReference type="GO" id="GO:0008171">
    <property type="term" value="F:O-methyltransferase activity"/>
    <property type="evidence" value="ECO:0007669"/>
    <property type="project" value="InterPro"/>
</dbReference>
<dbReference type="GO" id="GO:0008757">
    <property type="term" value="F:S-adenosylmethionine-dependent methyltransferase activity"/>
    <property type="evidence" value="ECO:0007669"/>
    <property type="project" value="TreeGrafter"/>
</dbReference>
<comment type="similarity">
    <text evidence="5">Belongs to the class I-like SAM-binding methyltransferase superfamily. Cation-dependent O-methyltransferase family.</text>
</comment>
<dbReference type="InterPro" id="IPR002935">
    <property type="entry name" value="SAM_O-MeTrfase"/>
</dbReference>
<organism evidence="6 7">
    <name type="scientific">Linum trigynum</name>
    <dbReference type="NCBI Taxonomy" id="586398"/>
    <lineage>
        <taxon>Eukaryota</taxon>
        <taxon>Viridiplantae</taxon>
        <taxon>Streptophyta</taxon>
        <taxon>Embryophyta</taxon>
        <taxon>Tracheophyta</taxon>
        <taxon>Spermatophyta</taxon>
        <taxon>Magnoliopsida</taxon>
        <taxon>eudicotyledons</taxon>
        <taxon>Gunneridae</taxon>
        <taxon>Pentapetalae</taxon>
        <taxon>rosids</taxon>
        <taxon>fabids</taxon>
        <taxon>Malpighiales</taxon>
        <taxon>Linaceae</taxon>
        <taxon>Linum</taxon>
    </lineage>
</organism>
<evidence type="ECO:0000256" key="2">
    <source>
        <dbReference type="ARBA" id="ARBA00022603"/>
    </source>
</evidence>
<dbReference type="EMBL" id="OZ034822">
    <property type="protein sequence ID" value="CAL1414213.1"/>
    <property type="molecule type" value="Genomic_DNA"/>
</dbReference>
<dbReference type="SUPFAM" id="SSF53335">
    <property type="entry name" value="S-adenosyl-L-methionine-dependent methyltransferases"/>
    <property type="match status" value="1"/>
</dbReference>
<evidence type="ECO:0000313" key="6">
    <source>
        <dbReference type="EMBL" id="CAL1414213.1"/>
    </source>
</evidence>